<evidence type="ECO:0000313" key="14">
    <source>
        <dbReference type="Proteomes" id="UP000694726"/>
    </source>
</evidence>
<proteinExistence type="inferred from homology"/>
<dbReference type="PROSITE" id="PS50229">
    <property type="entry name" value="WH1"/>
    <property type="match status" value="1"/>
</dbReference>
<name>A0A8D0MR64_PIG</name>
<evidence type="ECO:0000313" key="13">
    <source>
        <dbReference type="Ensembl" id="ENSSSCP00015006771.1"/>
    </source>
</evidence>
<evidence type="ECO:0000256" key="11">
    <source>
        <dbReference type="SAM" id="MobiDB-lite"/>
    </source>
</evidence>
<evidence type="ECO:0000256" key="1">
    <source>
        <dbReference type="ARBA" id="ARBA00004510"/>
    </source>
</evidence>
<evidence type="ECO:0000256" key="9">
    <source>
        <dbReference type="ARBA" id="ARBA00023273"/>
    </source>
</evidence>
<dbReference type="GO" id="GO:0001725">
    <property type="term" value="C:stress fiber"/>
    <property type="evidence" value="ECO:0007669"/>
    <property type="project" value="UniProtKB-SubCell"/>
</dbReference>
<dbReference type="GO" id="GO:0008154">
    <property type="term" value="P:actin polymerization or depolymerization"/>
    <property type="evidence" value="ECO:0007669"/>
    <property type="project" value="InterPro"/>
</dbReference>
<evidence type="ECO:0000256" key="6">
    <source>
        <dbReference type="ARBA" id="ARBA00023036"/>
    </source>
</evidence>
<feature type="compositionally biased region" description="Low complexity" evidence="11">
    <location>
        <begin position="314"/>
        <end position="323"/>
    </location>
</feature>
<dbReference type="SUPFAM" id="SSF118370">
    <property type="entry name" value="Vasodilator-stimulated phosphoprotein, VASP, tetramerisation domain"/>
    <property type="match status" value="1"/>
</dbReference>
<evidence type="ECO:0000256" key="2">
    <source>
        <dbReference type="ARBA" id="ARBA00004529"/>
    </source>
</evidence>
<dbReference type="SUPFAM" id="SSF50729">
    <property type="entry name" value="PH domain-like"/>
    <property type="match status" value="1"/>
</dbReference>
<keyword evidence="7" id="KW-0009">Actin-binding</keyword>
<dbReference type="CDD" id="cd01207">
    <property type="entry name" value="EVH1_Ena_VASP-like"/>
    <property type="match status" value="1"/>
</dbReference>
<feature type="compositionally biased region" description="Low complexity" evidence="11">
    <location>
        <begin position="174"/>
        <end position="185"/>
    </location>
</feature>
<evidence type="ECO:0000256" key="3">
    <source>
        <dbReference type="ARBA" id="ARBA00009785"/>
    </source>
</evidence>
<dbReference type="Pfam" id="PF00568">
    <property type="entry name" value="WH1"/>
    <property type="match status" value="1"/>
</dbReference>
<dbReference type="GO" id="GO:0051289">
    <property type="term" value="P:protein homotetramerization"/>
    <property type="evidence" value="ECO:0007669"/>
    <property type="project" value="InterPro"/>
</dbReference>
<keyword evidence="8" id="KW-0206">Cytoskeleton</keyword>
<dbReference type="InterPro" id="IPR014885">
    <property type="entry name" value="VASP_tetra"/>
</dbReference>
<keyword evidence="9" id="KW-0966">Cell projection</keyword>
<organism evidence="13 14">
    <name type="scientific">Sus scrofa</name>
    <name type="common">Pig</name>
    <dbReference type="NCBI Taxonomy" id="9823"/>
    <lineage>
        <taxon>Eukaryota</taxon>
        <taxon>Metazoa</taxon>
        <taxon>Chordata</taxon>
        <taxon>Craniata</taxon>
        <taxon>Vertebrata</taxon>
        <taxon>Euteleostomi</taxon>
        <taxon>Mammalia</taxon>
        <taxon>Eutheria</taxon>
        <taxon>Laurasiatheria</taxon>
        <taxon>Artiodactyla</taxon>
        <taxon>Suina</taxon>
        <taxon>Suidae</taxon>
        <taxon>Sus</taxon>
    </lineage>
</organism>
<dbReference type="Pfam" id="PF08776">
    <property type="entry name" value="VASP_tetra"/>
    <property type="match status" value="1"/>
</dbReference>
<dbReference type="Ensembl" id="ENSSSCT00015017297.1">
    <property type="protein sequence ID" value="ENSSSCP00015006771.1"/>
    <property type="gene ID" value="ENSSSCG00015012794.1"/>
</dbReference>
<feature type="compositionally biased region" description="Basic and acidic residues" evidence="11">
    <location>
        <begin position="328"/>
        <end position="338"/>
    </location>
</feature>
<dbReference type="Gene3D" id="1.20.5.1160">
    <property type="entry name" value="Vasodilator-stimulated phosphoprotein"/>
    <property type="match status" value="1"/>
</dbReference>
<dbReference type="GO" id="GO:0044089">
    <property type="term" value="P:positive regulation of cellular component biogenesis"/>
    <property type="evidence" value="ECO:0007669"/>
    <property type="project" value="UniProtKB-ARBA"/>
</dbReference>
<dbReference type="SMART" id="SM00461">
    <property type="entry name" value="WH1"/>
    <property type="match status" value="1"/>
</dbReference>
<dbReference type="GO" id="GO:1902905">
    <property type="term" value="P:positive regulation of supramolecular fiber organization"/>
    <property type="evidence" value="ECO:0007669"/>
    <property type="project" value="UniProtKB-ARBA"/>
</dbReference>
<feature type="region of interest" description="Disordered" evidence="11">
    <location>
        <begin position="224"/>
        <end position="377"/>
    </location>
</feature>
<dbReference type="PIRSF" id="PIRSF038010">
    <property type="entry name" value="Vasodilator_Phospo"/>
    <property type="match status" value="1"/>
</dbReference>
<dbReference type="InterPro" id="IPR011993">
    <property type="entry name" value="PH-like_dom_sf"/>
</dbReference>
<dbReference type="InterPro" id="IPR000697">
    <property type="entry name" value="WH1/EVH1_dom"/>
</dbReference>
<feature type="domain" description="WH1" evidence="12">
    <location>
        <begin position="4"/>
        <end position="118"/>
    </location>
</feature>
<accession>A0A8D0MR64</accession>
<dbReference type="Proteomes" id="UP000694726">
    <property type="component" value="Unplaced"/>
</dbReference>
<feature type="region of interest" description="Disordered" evidence="11">
    <location>
        <begin position="146"/>
        <end position="210"/>
    </location>
</feature>
<evidence type="ECO:0000259" key="12">
    <source>
        <dbReference type="PROSITE" id="PS50229"/>
    </source>
</evidence>
<sequence length="423" mass="45706">MFVFSEVNEQSICQARASVMVYDDTSKKWVPIKPGQQGFSRINIYHNTASNTFRVVGVKLQDQQVVINYSIVKGLKYNQATPTFHQWRDARQVYGLNFASKEEATTFSNAMLFALNVINSQEGGPSSQRQVQNGPSPDEMDIQRRQVMEQQQQRQESLERRASGTGPLLPPGHPSSAASAPLSCSGPPPSGRPICPDHPWGRTGPPPPHVTVTLARALTTHLGVSVNSGPRSQPLLKCRTLCPQPEDAPGGSSPSGTSKSDANRASSGGGGGGLMEEMNKLLAKRRRAASQTDKPADKKEDESQTEEPSPSPSPGARAASQPPNSSEAGRKPWERSSSAEKPVSSLLSRTPSVAKSPEAKSPLQSQPHSRMKPAGSANDVALDALDLDRMKQEILEEVVRELHKVKEEIIDAIRQELSGISTS</sequence>
<evidence type="ECO:0000256" key="8">
    <source>
        <dbReference type="ARBA" id="ARBA00023212"/>
    </source>
</evidence>
<evidence type="ECO:0000256" key="7">
    <source>
        <dbReference type="ARBA" id="ARBA00023203"/>
    </source>
</evidence>
<evidence type="ECO:0000256" key="4">
    <source>
        <dbReference type="ARBA" id="ARBA00017156"/>
    </source>
</evidence>
<dbReference type="GO" id="GO:0003779">
    <property type="term" value="F:actin binding"/>
    <property type="evidence" value="ECO:0007669"/>
    <property type="project" value="UniProtKB-KW"/>
</dbReference>
<comment type="similarity">
    <text evidence="3">Belongs to the Ena/VASP family.</text>
</comment>
<dbReference type="GO" id="GO:0005737">
    <property type="term" value="C:cytoplasm"/>
    <property type="evidence" value="ECO:0007669"/>
    <property type="project" value="UniProtKB-ARBA"/>
</dbReference>
<dbReference type="Gene3D" id="2.30.29.30">
    <property type="entry name" value="Pleckstrin-homology domain (PH domain)/Phosphotyrosine-binding domain (PTB)"/>
    <property type="match status" value="1"/>
</dbReference>
<comment type="subcellular location">
    <subcellularLocation>
        <location evidence="1">Cell projection</location>
        <location evidence="1">Lamellipodium</location>
    </subcellularLocation>
    <subcellularLocation>
        <location evidence="2">Cytoplasm</location>
        <location evidence="2">Cytoskeleton</location>
        <location evidence="2">Stress fiber</location>
    </subcellularLocation>
</comment>
<dbReference type="PANTHER" id="PTHR11202:SF4">
    <property type="entry name" value="ENA_VASP-LIKE PROTEIN"/>
    <property type="match status" value="1"/>
</dbReference>
<keyword evidence="6" id="KW-0729">SH3-binding</keyword>
<evidence type="ECO:0000256" key="10">
    <source>
        <dbReference type="ARBA" id="ARBA00033193"/>
    </source>
</evidence>
<dbReference type="PANTHER" id="PTHR11202">
    <property type="entry name" value="SPROUTY-RELATED, EVH1 DOMAIN-CONTAINING PROTEIN FAMILY MEMBER"/>
    <property type="match status" value="1"/>
</dbReference>
<keyword evidence="5" id="KW-0963">Cytoplasm</keyword>
<protein>
    <recommendedName>
        <fullName evidence="4">Ena/VASP-like protein</fullName>
    </recommendedName>
    <alternativeName>
        <fullName evidence="10">Ena/vasodilator-stimulated phosphoprotein-like</fullName>
    </alternativeName>
</protein>
<dbReference type="InterPro" id="IPR038023">
    <property type="entry name" value="VASP_sf"/>
</dbReference>
<dbReference type="GO" id="GO:0017124">
    <property type="term" value="F:SH3 domain binding"/>
    <property type="evidence" value="ECO:0007669"/>
    <property type="project" value="UniProtKB-KW"/>
</dbReference>
<dbReference type="GO" id="GO:0051495">
    <property type="term" value="P:positive regulation of cytoskeleton organization"/>
    <property type="evidence" value="ECO:0007669"/>
    <property type="project" value="UniProtKB-ARBA"/>
</dbReference>
<dbReference type="GO" id="GO:0110053">
    <property type="term" value="P:regulation of actin filament organization"/>
    <property type="evidence" value="ECO:0007669"/>
    <property type="project" value="UniProtKB-ARBA"/>
</dbReference>
<dbReference type="AlphaFoldDB" id="A0A8D0MR64"/>
<dbReference type="InterPro" id="IPR017354">
    <property type="entry name" value="VASP/EVL"/>
</dbReference>
<evidence type="ECO:0000256" key="5">
    <source>
        <dbReference type="ARBA" id="ARBA00022490"/>
    </source>
</evidence>
<dbReference type="GO" id="GO:0030027">
    <property type="term" value="C:lamellipodium"/>
    <property type="evidence" value="ECO:0007669"/>
    <property type="project" value="UniProtKB-SubCell"/>
</dbReference>
<reference evidence="13" key="1">
    <citation type="submission" date="2025-08" db="UniProtKB">
        <authorList>
            <consortium name="Ensembl"/>
        </authorList>
    </citation>
    <scope>IDENTIFICATION</scope>
</reference>
<feature type="compositionally biased region" description="Polar residues" evidence="11">
    <location>
        <begin position="257"/>
        <end position="266"/>
    </location>
</feature>